<evidence type="ECO:0000313" key="3">
    <source>
        <dbReference type="Proteomes" id="UP000695022"/>
    </source>
</evidence>
<feature type="region of interest" description="Disordered" evidence="2">
    <location>
        <begin position="1"/>
        <end position="34"/>
    </location>
</feature>
<proteinExistence type="predicted"/>
<feature type="coiled-coil region" evidence="1">
    <location>
        <begin position="67"/>
        <end position="128"/>
    </location>
</feature>
<dbReference type="RefSeq" id="XP_014677073.1">
    <property type="nucleotide sequence ID" value="XM_014821587.1"/>
</dbReference>
<evidence type="ECO:0000313" key="4">
    <source>
        <dbReference type="RefSeq" id="XP_014677073.1"/>
    </source>
</evidence>
<dbReference type="Proteomes" id="UP000695022">
    <property type="component" value="Unplaced"/>
</dbReference>
<dbReference type="PANTHER" id="PTHR14240:SF1">
    <property type="entry name" value="PROTEIN FANTOM-RELATED"/>
    <property type="match status" value="1"/>
</dbReference>
<evidence type="ECO:0000256" key="2">
    <source>
        <dbReference type="SAM" id="MobiDB-lite"/>
    </source>
</evidence>
<organism evidence="3 4">
    <name type="scientific">Priapulus caudatus</name>
    <name type="common">Priapulid worm</name>
    <dbReference type="NCBI Taxonomy" id="37621"/>
    <lineage>
        <taxon>Eukaryota</taxon>
        <taxon>Metazoa</taxon>
        <taxon>Ecdysozoa</taxon>
        <taxon>Scalidophora</taxon>
        <taxon>Priapulida</taxon>
        <taxon>Priapulimorpha</taxon>
        <taxon>Priapulimorphida</taxon>
        <taxon>Priapulidae</taxon>
        <taxon>Priapulus</taxon>
    </lineage>
</organism>
<reference evidence="4" key="1">
    <citation type="submission" date="2025-08" db="UniProtKB">
        <authorList>
            <consortium name="RefSeq"/>
        </authorList>
    </citation>
    <scope>IDENTIFICATION</scope>
</reference>
<sequence>MTEQLREGMGQAKQAHGDGAGVPTSSLAQQRGVVSKLGRDELEDRFLRLYEENLLLKKHGRNQEDKIKRMATKLLRLVNDKKKTEQEGGVKKRDVELEEMMEDLQGKVRDLEYQNNLLKDKLMSAKHQLATQQGKKPTAYSRVPPRIDTGTV</sequence>
<dbReference type="PANTHER" id="PTHR14240">
    <property type="entry name" value="RETINITIS PIGMENTOSA GTPASE REGULATOR-INTERACTING PROTEIN"/>
    <property type="match status" value="1"/>
</dbReference>
<dbReference type="InterPro" id="IPR031139">
    <property type="entry name" value="RPGRIP1_fam"/>
</dbReference>
<feature type="non-terminal residue" evidence="4">
    <location>
        <position position="152"/>
    </location>
</feature>
<name>A0ABM1EY02_PRICU</name>
<feature type="region of interest" description="Disordered" evidence="2">
    <location>
        <begin position="130"/>
        <end position="152"/>
    </location>
</feature>
<protein>
    <submittedName>
        <fullName evidence="4">Protein fantom-like</fullName>
    </submittedName>
</protein>
<evidence type="ECO:0000256" key="1">
    <source>
        <dbReference type="SAM" id="Coils"/>
    </source>
</evidence>
<accession>A0ABM1EY02</accession>
<gene>
    <name evidence="4" type="primary">LOC106816938</name>
</gene>
<keyword evidence="1" id="KW-0175">Coiled coil</keyword>
<keyword evidence="3" id="KW-1185">Reference proteome</keyword>
<dbReference type="GeneID" id="106816938"/>